<proteinExistence type="predicted"/>
<feature type="transmembrane region" description="Helical" evidence="2">
    <location>
        <begin position="274"/>
        <end position="296"/>
    </location>
</feature>
<dbReference type="Proteomes" id="UP000054270">
    <property type="component" value="Unassembled WGS sequence"/>
</dbReference>
<feature type="region of interest" description="Disordered" evidence="1">
    <location>
        <begin position="242"/>
        <end position="270"/>
    </location>
</feature>
<evidence type="ECO:0000313" key="5">
    <source>
        <dbReference type="Proteomes" id="UP000054270"/>
    </source>
</evidence>
<keyword evidence="2" id="KW-0472">Membrane</keyword>
<evidence type="ECO:0000256" key="1">
    <source>
        <dbReference type="SAM" id="MobiDB-lite"/>
    </source>
</evidence>
<dbReference type="STRING" id="945553.A0A0D2LUQ9"/>
<dbReference type="AlphaFoldDB" id="A0A0D2LUQ9"/>
<feature type="signal peptide" evidence="3">
    <location>
        <begin position="1"/>
        <end position="25"/>
    </location>
</feature>
<gene>
    <name evidence="4" type="ORF">HYPSUDRAFT_49030</name>
</gene>
<keyword evidence="2" id="KW-0812">Transmembrane</keyword>
<dbReference type="OrthoDB" id="3267813at2759"/>
<name>A0A0D2LUQ9_HYPSF</name>
<sequence>MAAPHFPYSIHLFLITLILLRGAQAYTWSFKEAPSQCGELTVAVAGNDGTPPFHILIAPFGPSPLPNGIETRQILDIPFAGNQSEVQFQLTYPAGSQFVAVVSDASGFASGGTGVVTTVENSTDNSCFDAASSVQFDFVHNIFPTVTQVVQCQNLRIWWDPTTVQGTPSFLGIIPGGQSYIIPQGLITADPTGNTGTGFSWTPSLRAGTTFLLMGGDARGNGTGGVVSYVVALGNNDGTCLSNDSQSSTSGSSVGGSLPTQTRGAGRRPASPDWVSMIAGGIVGGIAAFAGALVVARVWPGIFGRSTLLSTLFERHSTVLVQPYKVDKS</sequence>
<keyword evidence="2" id="KW-1133">Transmembrane helix</keyword>
<evidence type="ECO:0000313" key="4">
    <source>
        <dbReference type="EMBL" id="KJA14563.1"/>
    </source>
</evidence>
<accession>A0A0D2LUQ9</accession>
<dbReference type="OMA" id="GNDTCLA"/>
<dbReference type="EMBL" id="KN817674">
    <property type="protein sequence ID" value="KJA14563.1"/>
    <property type="molecule type" value="Genomic_DNA"/>
</dbReference>
<keyword evidence="3" id="KW-0732">Signal</keyword>
<evidence type="ECO:0008006" key="6">
    <source>
        <dbReference type="Google" id="ProtNLM"/>
    </source>
</evidence>
<feature type="compositionally biased region" description="Low complexity" evidence="1">
    <location>
        <begin position="242"/>
        <end position="257"/>
    </location>
</feature>
<evidence type="ECO:0000256" key="3">
    <source>
        <dbReference type="SAM" id="SignalP"/>
    </source>
</evidence>
<protein>
    <recommendedName>
        <fullName evidence="6">Reelin domain-containing protein</fullName>
    </recommendedName>
</protein>
<keyword evidence="5" id="KW-1185">Reference proteome</keyword>
<organism evidence="4 5">
    <name type="scientific">Hypholoma sublateritium (strain FD-334 SS-4)</name>
    <dbReference type="NCBI Taxonomy" id="945553"/>
    <lineage>
        <taxon>Eukaryota</taxon>
        <taxon>Fungi</taxon>
        <taxon>Dikarya</taxon>
        <taxon>Basidiomycota</taxon>
        <taxon>Agaricomycotina</taxon>
        <taxon>Agaricomycetes</taxon>
        <taxon>Agaricomycetidae</taxon>
        <taxon>Agaricales</taxon>
        <taxon>Agaricineae</taxon>
        <taxon>Strophariaceae</taxon>
        <taxon>Hypholoma</taxon>
    </lineage>
</organism>
<feature type="chain" id="PRO_5002258166" description="Reelin domain-containing protein" evidence="3">
    <location>
        <begin position="26"/>
        <end position="329"/>
    </location>
</feature>
<reference evidence="5" key="1">
    <citation type="submission" date="2014-04" db="EMBL/GenBank/DDBJ databases">
        <title>Evolutionary Origins and Diversification of the Mycorrhizal Mutualists.</title>
        <authorList>
            <consortium name="DOE Joint Genome Institute"/>
            <consortium name="Mycorrhizal Genomics Consortium"/>
            <person name="Kohler A."/>
            <person name="Kuo A."/>
            <person name="Nagy L.G."/>
            <person name="Floudas D."/>
            <person name="Copeland A."/>
            <person name="Barry K.W."/>
            <person name="Cichocki N."/>
            <person name="Veneault-Fourrey C."/>
            <person name="LaButti K."/>
            <person name="Lindquist E.A."/>
            <person name="Lipzen A."/>
            <person name="Lundell T."/>
            <person name="Morin E."/>
            <person name="Murat C."/>
            <person name="Riley R."/>
            <person name="Ohm R."/>
            <person name="Sun H."/>
            <person name="Tunlid A."/>
            <person name="Henrissat B."/>
            <person name="Grigoriev I.V."/>
            <person name="Hibbett D.S."/>
            <person name="Martin F."/>
        </authorList>
    </citation>
    <scope>NUCLEOTIDE SEQUENCE [LARGE SCALE GENOMIC DNA]</scope>
    <source>
        <strain evidence="5">FD-334 SS-4</strain>
    </source>
</reference>
<evidence type="ECO:0000256" key="2">
    <source>
        <dbReference type="SAM" id="Phobius"/>
    </source>
</evidence>